<dbReference type="Proteomes" id="UP001251528">
    <property type="component" value="Unassembled WGS sequence"/>
</dbReference>
<keyword evidence="2" id="KW-0489">Methyltransferase</keyword>
<dbReference type="Gene3D" id="3.40.50.150">
    <property type="entry name" value="Vaccinia Virus protein VP39"/>
    <property type="match status" value="1"/>
</dbReference>
<gene>
    <name evidence="5" type="ORF">QQS21_005664</name>
</gene>
<protein>
    <recommendedName>
        <fullName evidence="4">Methyltransferase type 11 domain-containing protein</fullName>
    </recommendedName>
</protein>
<dbReference type="PANTHER" id="PTHR44942:SF4">
    <property type="entry name" value="METHYLTRANSFERASE TYPE 11 DOMAIN-CONTAINING PROTEIN"/>
    <property type="match status" value="1"/>
</dbReference>
<evidence type="ECO:0000313" key="6">
    <source>
        <dbReference type="Proteomes" id="UP001251528"/>
    </source>
</evidence>
<dbReference type="AlphaFoldDB" id="A0AAJ0CNZ7"/>
<dbReference type="CDD" id="cd02440">
    <property type="entry name" value="AdoMet_MTases"/>
    <property type="match status" value="1"/>
</dbReference>
<evidence type="ECO:0000256" key="3">
    <source>
        <dbReference type="ARBA" id="ARBA00022679"/>
    </source>
</evidence>
<feature type="domain" description="Methyltransferase type 11" evidence="4">
    <location>
        <begin position="57"/>
        <end position="150"/>
    </location>
</feature>
<dbReference type="InterPro" id="IPR029063">
    <property type="entry name" value="SAM-dependent_MTases_sf"/>
</dbReference>
<reference evidence="5" key="1">
    <citation type="submission" date="2023-06" db="EMBL/GenBank/DDBJ databases">
        <title>Conoideocrella luteorostrata (Hypocreales: Clavicipitaceae), a potential biocontrol fungus for elongate hemlock scale in United States Christmas tree production areas.</title>
        <authorList>
            <person name="Barrett H."/>
            <person name="Lovett B."/>
            <person name="Macias A.M."/>
            <person name="Stajich J.E."/>
            <person name="Kasson M.T."/>
        </authorList>
    </citation>
    <scope>NUCLEOTIDE SEQUENCE</scope>
    <source>
        <strain evidence="5">ARSEF 14590</strain>
    </source>
</reference>
<evidence type="ECO:0000256" key="1">
    <source>
        <dbReference type="ARBA" id="ARBA00008361"/>
    </source>
</evidence>
<dbReference type="PANTHER" id="PTHR44942">
    <property type="entry name" value="METHYLTRANSF_11 DOMAIN-CONTAINING PROTEIN"/>
    <property type="match status" value="1"/>
</dbReference>
<comment type="similarity">
    <text evidence="1">Belongs to the methyltransferase superfamily.</text>
</comment>
<dbReference type="InterPro" id="IPR013216">
    <property type="entry name" value="Methyltransf_11"/>
</dbReference>
<keyword evidence="3" id="KW-0808">Transferase</keyword>
<keyword evidence="6" id="KW-1185">Reference proteome</keyword>
<dbReference type="SUPFAM" id="SSF53335">
    <property type="entry name" value="S-adenosyl-L-methionine-dependent methyltransferases"/>
    <property type="match status" value="1"/>
</dbReference>
<dbReference type="InterPro" id="IPR051052">
    <property type="entry name" value="Diverse_substrate_MTase"/>
</dbReference>
<organism evidence="5 6">
    <name type="scientific">Conoideocrella luteorostrata</name>
    <dbReference type="NCBI Taxonomy" id="1105319"/>
    <lineage>
        <taxon>Eukaryota</taxon>
        <taxon>Fungi</taxon>
        <taxon>Dikarya</taxon>
        <taxon>Ascomycota</taxon>
        <taxon>Pezizomycotina</taxon>
        <taxon>Sordariomycetes</taxon>
        <taxon>Hypocreomycetidae</taxon>
        <taxon>Hypocreales</taxon>
        <taxon>Clavicipitaceae</taxon>
        <taxon>Conoideocrella</taxon>
    </lineage>
</organism>
<proteinExistence type="inferred from homology"/>
<dbReference type="GO" id="GO:0008757">
    <property type="term" value="F:S-adenosylmethionine-dependent methyltransferase activity"/>
    <property type="evidence" value="ECO:0007669"/>
    <property type="project" value="InterPro"/>
</dbReference>
<evidence type="ECO:0000313" key="5">
    <source>
        <dbReference type="EMBL" id="KAK2598187.1"/>
    </source>
</evidence>
<accession>A0AAJ0CNZ7</accession>
<dbReference type="Pfam" id="PF08241">
    <property type="entry name" value="Methyltransf_11"/>
    <property type="match status" value="1"/>
</dbReference>
<name>A0AAJ0CNZ7_9HYPO</name>
<comment type="caution">
    <text evidence="5">The sequence shown here is derived from an EMBL/GenBank/DDBJ whole genome shotgun (WGS) entry which is preliminary data.</text>
</comment>
<evidence type="ECO:0000256" key="2">
    <source>
        <dbReference type="ARBA" id="ARBA00022603"/>
    </source>
</evidence>
<sequence length="326" mass="36719">MTAEANKEHNFWHLREYDEEFWANYLAFRPKYNANDFYNTVFSYHDSHSACYDVAHDIGTGPGQVAAVLASRFSRVVASDTNESHLLAAKRRCEAHANIELLLSPGEKVASKVPASSCDAVFCAGTIPLMDKERALAAFAEILKPNGTLAVWFYGRPFFVDGDTEACQAAYTNVFNKIVEKLLQTSTPEFRRGWKHGLDTIASRLDDVAFPADTWKHIERRKWNKHAVMGFNDENAMLGLGIDIISNVDQEREKVVEIEDDGFWAENWDVDQIRNFIRAVILSDIAAIEEEPEIQELFDKLTDAMGGKGTKRAIGWPVVLLLASKK</sequence>
<dbReference type="GO" id="GO:0032259">
    <property type="term" value="P:methylation"/>
    <property type="evidence" value="ECO:0007669"/>
    <property type="project" value="UniProtKB-KW"/>
</dbReference>
<dbReference type="EMBL" id="JASWJB010000097">
    <property type="protein sequence ID" value="KAK2598187.1"/>
    <property type="molecule type" value="Genomic_DNA"/>
</dbReference>
<evidence type="ECO:0000259" key="4">
    <source>
        <dbReference type="Pfam" id="PF08241"/>
    </source>
</evidence>